<evidence type="ECO:0000256" key="3">
    <source>
        <dbReference type="ARBA" id="ARBA00022475"/>
    </source>
</evidence>
<dbReference type="GO" id="GO:1905475">
    <property type="term" value="P:regulation of protein localization to membrane"/>
    <property type="evidence" value="ECO:0007669"/>
    <property type="project" value="TreeGrafter"/>
</dbReference>
<evidence type="ECO:0000256" key="10">
    <source>
        <dbReference type="ARBA" id="ARBA00023288"/>
    </source>
</evidence>
<dbReference type="PANTHER" id="PTHR10822">
    <property type="entry name" value="GLYPICAN"/>
    <property type="match status" value="1"/>
</dbReference>
<evidence type="ECO:0000256" key="2">
    <source>
        <dbReference type="ARBA" id="ARBA00010260"/>
    </source>
</evidence>
<keyword evidence="5 14" id="KW-0732">Signal</keyword>
<reference evidence="15" key="1">
    <citation type="submission" date="2022-01" db="EMBL/GenBank/DDBJ databases">
        <authorList>
            <person name="King R."/>
        </authorList>
    </citation>
    <scope>NUCLEOTIDE SEQUENCE</scope>
</reference>
<keyword evidence="4 12" id="KW-0336">GPI-anchor</keyword>
<dbReference type="GO" id="GO:0005576">
    <property type="term" value="C:extracellular region"/>
    <property type="evidence" value="ECO:0007669"/>
    <property type="project" value="TreeGrafter"/>
</dbReference>
<evidence type="ECO:0000256" key="5">
    <source>
        <dbReference type="ARBA" id="ARBA00022729"/>
    </source>
</evidence>
<keyword evidence="10 12" id="KW-0449">Lipoprotein</keyword>
<protein>
    <recommendedName>
        <fullName evidence="17">Glypican-6</fullName>
    </recommendedName>
</protein>
<dbReference type="GO" id="GO:0009986">
    <property type="term" value="C:cell surface"/>
    <property type="evidence" value="ECO:0007669"/>
    <property type="project" value="TreeGrafter"/>
</dbReference>
<feature type="compositionally biased region" description="Acidic residues" evidence="13">
    <location>
        <begin position="532"/>
        <end position="541"/>
    </location>
</feature>
<evidence type="ECO:0008006" key="17">
    <source>
        <dbReference type="Google" id="ProtNLM"/>
    </source>
</evidence>
<dbReference type="GO" id="GO:0098552">
    <property type="term" value="C:side of membrane"/>
    <property type="evidence" value="ECO:0007669"/>
    <property type="project" value="UniProtKB-KW"/>
</dbReference>
<evidence type="ECO:0000256" key="12">
    <source>
        <dbReference type="RuleBase" id="RU003519"/>
    </source>
</evidence>
<dbReference type="Pfam" id="PF01153">
    <property type="entry name" value="Glypican"/>
    <property type="match status" value="1"/>
</dbReference>
<dbReference type="InterPro" id="IPR001863">
    <property type="entry name" value="Glypican"/>
</dbReference>
<dbReference type="PANTHER" id="PTHR10822:SF30">
    <property type="entry name" value="DALLY-LIKE, ISOFORM A"/>
    <property type="match status" value="1"/>
</dbReference>
<organism evidence="15 16">
    <name type="scientific">Phyllotreta striolata</name>
    <name type="common">Striped flea beetle</name>
    <name type="synonym">Crioceris striolata</name>
    <dbReference type="NCBI Taxonomy" id="444603"/>
    <lineage>
        <taxon>Eukaryota</taxon>
        <taxon>Metazoa</taxon>
        <taxon>Ecdysozoa</taxon>
        <taxon>Arthropoda</taxon>
        <taxon>Hexapoda</taxon>
        <taxon>Insecta</taxon>
        <taxon>Pterygota</taxon>
        <taxon>Neoptera</taxon>
        <taxon>Endopterygota</taxon>
        <taxon>Coleoptera</taxon>
        <taxon>Polyphaga</taxon>
        <taxon>Cucujiformia</taxon>
        <taxon>Chrysomeloidea</taxon>
        <taxon>Chrysomelidae</taxon>
        <taxon>Galerucinae</taxon>
        <taxon>Alticini</taxon>
        <taxon>Phyllotreta</taxon>
    </lineage>
</organism>
<evidence type="ECO:0000256" key="9">
    <source>
        <dbReference type="ARBA" id="ARBA00023207"/>
    </source>
</evidence>
<comment type="function">
    <text evidence="12">Cell surface proteoglycan.</text>
</comment>
<feature type="chain" id="PRO_5040251412" description="Glypican-6" evidence="14">
    <location>
        <begin position="34"/>
        <end position="645"/>
    </location>
</feature>
<keyword evidence="7 12" id="KW-0472">Membrane</keyword>
<name>A0A9N9XSB2_PHYSR</name>
<comment type="similarity">
    <text evidence="2 11">Belongs to the glypican family.</text>
</comment>
<evidence type="ECO:0000313" key="15">
    <source>
        <dbReference type="EMBL" id="CAG9863177.1"/>
    </source>
</evidence>
<keyword evidence="16" id="KW-1185">Reference proteome</keyword>
<dbReference type="EMBL" id="OU900099">
    <property type="protein sequence ID" value="CAG9863177.1"/>
    <property type="molecule type" value="Genomic_DNA"/>
</dbReference>
<evidence type="ECO:0000256" key="6">
    <source>
        <dbReference type="ARBA" id="ARBA00022974"/>
    </source>
</evidence>
<evidence type="ECO:0000256" key="7">
    <source>
        <dbReference type="ARBA" id="ARBA00023136"/>
    </source>
</evidence>
<comment type="subcellular location">
    <subcellularLocation>
        <location evidence="1 12">Cell membrane</location>
        <topology evidence="1 12">Lipid-anchor</topology>
        <topology evidence="1 12">GPI-anchor</topology>
    </subcellularLocation>
</comment>
<dbReference type="GO" id="GO:0016477">
    <property type="term" value="P:cell migration"/>
    <property type="evidence" value="ECO:0007669"/>
    <property type="project" value="TreeGrafter"/>
</dbReference>
<evidence type="ECO:0000256" key="1">
    <source>
        <dbReference type="ARBA" id="ARBA00004609"/>
    </source>
</evidence>
<evidence type="ECO:0000256" key="14">
    <source>
        <dbReference type="SAM" id="SignalP"/>
    </source>
</evidence>
<dbReference type="Proteomes" id="UP001153712">
    <property type="component" value="Chromosome 6"/>
</dbReference>
<evidence type="ECO:0000256" key="13">
    <source>
        <dbReference type="SAM" id="MobiDB-lite"/>
    </source>
</evidence>
<sequence>MAVMRPGAMYPFRKLHLPYGFLLIFVVCGPAFCQEKLSCDSARKGIEEKLKVQLFKIPQTMQLGTRLDASHSIQWAWVVAVGIWMTRLSTHCPLIFEMAHRTGSNGDLCDESCCTKEAEREAYKLSQQSVDKFLKNSISKISSIIETRARRFDDQFQGMMKTSKKEFHEMFERTYGKIYLKNSDVFSDFFNELETYYKKGSVRLSETMDTFFGILYQRMFTVINAQYTFDDAYLDCVSSHMQEMKPFGDVPHKLGVQLRRSFVATRTFFKALMKAAETAERLGELKLGDECYRDSARMRYCGVCKGEEGASPCSMYCINTMQKCFKYHTEVSNYWDNLIDAIDKVGERLLGPYNIEVVVEPLNIKISEAIMNFQESGAEVSKKIYSLCGKPTFSRPKRKADYKEAVQDGPTMEIKIEPMKLPGRKKHKKTMTSVEVQSTPLEKIIIDIKQKIKETKLFWMNLPYQYCNNLSISNARNASASSRCWNGTTPNGTAFYQTKVQPADNPVLSEQTYILQGLNDKLRKAHQGQEVEMVDDTEEVLDGSGSGSGDGPDDEDQQEKKLEVGEGEGEGDKDITFVEAKGGKIEEETNRPYPTTTPSSTRGPEVVRTSGGTANASNMSLTRALISYLLPMIMAWFGGAITNLL</sequence>
<evidence type="ECO:0000313" key="16">
    <source>
        <dbReference type="Proteomes" id="UP001153712"/>
    </source>
</evidence>
<keyword evidence="8" id="KW-0325">Glycoprotein</keyword>
<feature type="compositionally biased region" description="Basic and acidic residues" evidence="13">
    <location>
        <begin position="558"/>
        <end position="590"/>
    </location>
</feature>
<evidence type="ECO:0000256" key="11">
    <source>
        <dbReference type="RuleBase" id="RU003518"/>
    </source>
</evidence>
<feature type="signal peptide" evidence="14">
    <location>
        <begin position="1"/>
        <end position="33"/>
    </location>
</feature>
<keyword evidence="6 12" id="KW-0654">Proteoglycan</keyword>
<keyword evidence="9 12" id="KW-0357">Heparan sulfate</keyword>
<dbReference type="GO" id="GO:0005886">
    <property type="term" value="C:plasma membrane"/>
    <property type="evidence" value="ECO:0007669"/>
    <property type="project" value="UniProtKB-SubCell"/>
</dbReference>
<dbReference type="AlphaFoldDB" id="A0A9N9XSB2"/>
<evidence type="ECO:0000256" key="8">
    <source>
        <dbReference type="ARBA" id="ARBA00023180"/>
    </source>
</evidence>
<feature type="region of interest" description="Disordered" evidence="13">
    <location>
        <begin position="525"/>
        <end position="606"/>
    </location>
</feature>
<proteinExistence type="inferred from homology"/>
<dbReference type="GO" id="GO:0009966">
    <property type="term" value="P:regulation of signal transduction"/>
    <property type="evidence" value="ECO:0007669"/>
    <property type="project" value="InterPro"/>
</dbReference>
<evidence type="ECO:0000256" key="4">
    <source>
        <dbReference type="ARBA" id="ARBA00022622"/>
    </source>
</evidence>
<accession>A0A9N9XSB2</accession>
<dbReference type="OrthoDB" id="10010764at2759"/>
<dbReference type="GO" id="GO:0045202">
    <property type="term" value="C:synapse"/>
    <property type="evidence" value="ECO:0007669"/>
    <property type="project" value="TreeGrafter"/>
</dbReference>
<gene>
    <name evidence="15" type="ORF">PHYEVI_LOCUS9476</name>
</gene>
<keyword evidence="3" id="KW-1003">Cell membrane</keyword>